<name>A0A424YGU7_9FIRM</name>
<dbReference type="AlphaFoldDB" id="A0A424YGU7"/>
<evidence type="ECO:0008006" key="4">
    <source>
        <dbReference type="Google" id="ProtNLM"/>
    </source>
</evidence>
<evidence type="ECO:0000256" key="1">
    <source>
        <dbReference type="SAM" id="SignalP"/>
    </source>
</evidence>
<dbReference type="PROSITE" id="PS51257">
    <property type="entry name" value="PROKAR_LIPOPROTEIN"/>
    <property type="match status" value="1"/>
</dbReference>
<feature type="signal peptide" evidence="1">
    <location>
        <begin position="1"/>
        <end position="20"/>
    </location>
</feature>
<sequence length="254" mass="28442">MLKKTFLLFLALMMMGTVMYGCGSPANDVEEEAINDVEVMEEEETIDEEAAEEALIEVENWEAPGSLQELLATFKEIRHTWSEGGEEVASVHYLHEGSDTVDGVQTDKVSFSISDEKFTLWIDGEGNTQQIEAGGEALPKEMGDMMFTPFISSILMPFKVSQDWNVNQKLAQPEPGIYIKSIEKSQETIGELTGTIHTFEVTLEPPHVPEGERGMVRWKVADFGDFQMLVGWEALESAGEKLNIEFKIDRLALQ</sequence>
<dbReference type="Proteomes" id="UP000285138">
    <property type="component" value="Unassembled WGS sequence"/>
</dbReference>
<comment type="caution">
    <text evidence="2">The sequence shown here is derived from an EMBL/GenBank/DDBJ whole genome shotgun (WGS) entry which is preliminary data.</text>
</comment>
<gene>
    <name evidence="2" type="ORF">D5R97_02745</name>
</gene>
<keyword evidence="1" id="KW-0732">Signal</keyword>
<protein>
    <recommendedName>
        <fullName evidence="4">Lipid/polyisoprenoid-binding YceI-like domain-containing protein</fullName>
    </recommendedName>
</protein>
<evidence type="ECO:0000313" key="3">
    <source>
        <dbReference type="Proteomes" id="UP000285138"/>
    </source>
</evidence>
<evidence type="ECO:0000313" key="2">
    <source>
        <dbReference type="EMBL" id="RQD77234.1"/>
    </source>
</evidence>
<organism evidence="2 3">
    <name type="scientific">Candidatus Syntrophonatronum acetioxidans</name>
    <dbReference type="NCBI Taxonomy" id="1795816"/>
    <lineage>
        <taxon>Bacteria</taxon>
        <taxon>Bacillati</taxon>
        <taxon>Bacillota</taxon>
        <taxon>Clostridia</taxon>
        <taxon>Eubacteriales</taxon>
        <taxon>Syntrophomonadaceae</taxon>
        <taxon>Candidatus Syntrophonatronum</taxon>
    </lineage>
</organism>
<feature type="chain" id="PRO_5039628069" description="Lipid/polyisoprenoid-binding YceI-like domain-containing protein" evidence="1">
    <location>
        <begin position="21"/>
        <end position="254"/>
    </location>
</feature>
<reference evidence="2 3" key="1">
    <citation type="submission" date="2018-08" db="EMBL/GenBank/DDBJ databases">
        <title>The metabolism and importance of syntrophic acetate oxidation coupled to methane or sulfide production in haloalkaline environments.</title>
        <authorList>
            <person name="Timmers P.H.A."/>
            <person name="Vavourakis C.D."/>
            <person name="Sorokin D.Y."/>
            <person name="Sinninghe Damste J.S."/>
            <person name="Muyzer G."/>
            <person name="Stams A.J.M."/>
            <person name="Plugge C.M."/>
        </authorList>
    </citation>
    <scope>NUCLEOTIDE SEQUENCE [LARGE SCALE GENOMIC DNA]</scope>
    <source>
        <strain evidence="2">MSAO_Bac1</strain>
    </source>
</reference>
<proteinExistence type="predicted"/>
<dbReference type="EMBL" id="QZAA01000076">
    <property type="protein sequence ID" value="RQD77234.1"/>
    <property type="molecule type" value="Genomic_DNA"/>
</dbReference>
<accession>A0A424YGU7</accession>